<comment type="caution">
    <text evidence="1">The sequence shown here is derived from an EMBL/GenBank/DDBJ whole genome shotgun (WGS) entry which is preliminary data.</text>
</comment>
<accession>A0A964XRZ2</accession>
<dbReference type="Proteomes" id="UP000713222">
    <property type="component" value="Unassembled WGS sequence"/>
</dbReference>
<name>A0A964XRZ2_9PROT</name>
<dbReference type="EMBL" id="RGET01000052">
    <property type="protein sequence ID" value="NBN88126.1"/>
    <property type="molecule type" value="Genomic_DNA"/>
</dbReference>
<evidence type="ECO:0000313" key="1">
    <source>
        <dbReference type="EMBL" id="NBN88126.1"/>
    </source>
</evidence>
<proteinExistence type="predicted"/>
<organism evidence="1 2">
    <name type="scientific">Candidatus Fonsibacter lacus</name>
    <dbReference type="NCBI Taxonomy" id="2576439"/>
    <lineage>
        <taxon>Bacteria</taxon>
        <taxon>Pseudomonadati</taxon>
        <taxon>Pseudomonadota</taxon>
        <taxon>Alphaproteobacteria</taxon>
        <taxon>Candidatus Pelagibacterales</taxon>
        <taxon>Candidatus Pelagibacterales incertae sedis</taxon>
        <taxon>Candidatus Fonsibacter</taxon>
    </lineage>
</organism>
<reference evidence="1" key="1">
    <citation type="submission" date="2018-10" db="EMBL/GenBank/DDBJ databases">
        <title>Iterative Subtractive Binning of Freshwater Chronoseries Metagenomes Recovers Nearly Complete Genomes from over Four Hundred Novel Species.</title>
        <authorList>
            <person name="Rodriguez-R L.M."/>
            <person name="Tsementzi D."/>
            <person name="Luo C."/>
            <person name="Konstantinidis K.T."/>
        </authorList>
    </citation>
    <scope>NUCLEOTIDE SEQUENCE</scope>
    <source>
        <strain evidence="1">WB7_6_001</strain>
    </source>
</reference>
<dbReference type="AlphaFoldDB" id="A0A964XRZ2"/>
<evidence type="ECO:0000313" key="2">
    <source>
        <dbReference type="Proteomes" id="UP000713222"/>
    </source>
</evidence>
<sequence length="177" mass="21034">MPLLYQCAFLVDNLIAQFLNKINQFDNIGMKVGKNEKLLSIHTLRDSHAEKAYKRAKELIEVHYPIDNDDEFRKHFAGYLRKQIAKEKYITSIEENINWHELEKLTAIYNEYHVNWDAYSYDLELINQRQIDAWKLCEKLCKTLNASQDISIEFGSIPFLEYKGKWQPSFDKINLLK</sequence>
<gene>
    <name evidence="1" type="ORF">EBV32_03430</name>
</gene>
<protein>
    <submittedName>
        <fullName evidence="1">Uncharacterized protein</fullName>
    </submittedName>
</protein>